<sequence>MTNAPAPKRRVSQDGNSGVEETETASLVPPDGGWGWMVVFASFMIHIRVISSGDPSRNEQWTGVYLPREIGAAPAGGLYLTAQILPFYSPPSGTYFIASCRNLPDAVLTTPRTPSDRYVMAPSCALNLVVYFVILTPISHSGFRYQKTGFATLSIIRKKPQAVVPVPRRILLLPKCSTLLGNNVTACAQFALLRPSPVGFGLGQNASGPAPGTCQVPASLAHSGVTRQALKKKM</sequence>
<organism evidence="3 4">
    <name type="scientific">Polyplax serrata</name>
    <name type="common">Common mouse louse</name>
    <dbReference type="NCBI Taxonomy" id="468196"/>
    <lineage>
        <taxon>Eukaryota</taxon>
        <taxon>Metazoa</taxon>
        <taxon>Ecdysozoa</taxon>
        <taxon>Arthropoda</taxon>
        <taxon>Hexapoda</taxon>
        <taxon>Insecta</taxon>
        <taxon>Pterygota</taxon>
        <taxon>Neoptera</taxon>
        <taxon>Paraneoptera</taxon>
        <taxon>Psocodea</taxon>
        <taxon>Troctomorpha</taxon>
        <taxon>Phthiraptera</taxon>
        <taxon>Anoplura</taxon>
        <taxon>Polyplacidae</taxon>
        <taxon>Polyplax</taxon>
    </lineage>
</organism>
<keyword evidence="2" id="KW-1133">Transmembrane helix</keyword>
<dbReference type="EMBL" id="JAWJWF010000005">
    <property type="protein sequence ID" value="KAK6632136.1"/>
    <property type="molecule type" value="Genomic_DNA"/>
</dbReference>
<dbReference type="Proteomes" id="UP001359485">
    <property type="component" value="Unassembled WGS sequence"/>
</dbReference>
<evidence type="ECO:0000313" key="3">
    <source>
        <dbReference type="EMBL" id="KAK6632136.1"/>
    </source>
</evidence>
<gene>
    <name evidence="3" type="ORF">RUM44_007166</name>
</gene>
<evidence type="ECO:0000256" key="1">
    <source>
        <dbReference type="SAM" id="MobiDB-lite"/>
    </source>
</evidence>
<feature type="region of interest" description="Disordered" evidence="1">
    <location>
        <begin position="1"/>
        <end position="26"/>
    </location>
</feature>
<accession>A0ABR1B006</accession>
<proteinExistence type="predicted"/>
<comment type="caution">
    <text evidence="3">The sequence shown here is derived from an EMBL/GenBank/DDBJ whole genome shotgun (WGS) entry which is preliminary data.</text>
</comment>
<reference evidence="3 4" key="1">
    <citation type="submission" date="2023-09" db="EMBL/GenBank/DDBJ databases">
        <title>Genomes of two closely related lineages of the louse Polyplax serrata with different host specificities.</title>
        <authorList>
            <person name="Martinu J."/>
            <person name="Tarabai H."/>
            <person name="Stefka J."/>
            <person name="Hypsa V."/>
        </authorList>
    </citation>
    <scope>NUCLEOTIDE SEQUENCE [LARGE SCALE GENOMIC DNA]</scope>
    <source>
        <strain evidence="3">98ZLc_SE</strain>
    </source>
</reference>
<keyword evidence="2" id="KW-0472">Membrane</keyword>
<evidence type="ECO:0000313" key="4">
    <source>
        <dbReference type="Proteomes" id="UP001359485"/>
    </source>
</evidence>
<keyword evidence="2" id="KW-0812">Transmembrane</keyword>
<evidence type="ECO:0000256" key="2">
    <source>
        <dbReference type="SAM" id="Phobius"/>
    </source>
</evidence>
<name>A0ABR1B006_POLSC</name>
<keyword evidence="4" id="KW-1185">Reference proteome</keyword>
<protein>
    <submittedName>
        <fullName evidence="3">Uncharacterized protein</fullName>
    </submittedName>
</protein>
<feature type="transmembrane region" description="Helical" evidence="2">
    <location>
        <begin position="118"/>
        <end position="138"/>
    </location>
</feature>